<feature type="domain" description="GCVT N-terminal" evidence="1">
    <location>
        <begin position="39"/>
        <end position="152"/>
    </location>
</feature>
<dbReference type="AlphaFoldDB" id="A0AAF0E193"/>
<organism evidence="2 3">
    <name type="scientific">Malassezia obtusa</name>
    <dbReference type="NCBI Taxonomy" id="76774"/>
    <lineage>
        <taxon>Eukaryota</taxon>
        <taxon>Fungi</taxon>
        <taxon>Dikarya</taxon>
        <taxon>Basidiomycota</taxon>
        <taxon>Ustilaginomycotina</taxon>
        <taxon>Malasseziomycetes</taxon>
        <taxon>Malasseziales</taxon>
        <taxon>Malasseziaceae</taxon>
        <taxon>Malassezia</taxon>
    </lineage>
</organism>
<dbReference type="Proteomes" id="UP001214603">
    <property type="component" value="Chromosome 3"/>
</dbReference>
<dbReference type="InterPro" id="IPR045179">
    <property type="entry name" value="YgfZ/GcvT"/>
</dbReference>
<dbReference type="GO" id="GO:0005759">
    <property type="term" value="C:mitochondrial matrix"/>
    <property type="evidence" value="ECO:0007669"/>
    <property type="project" value="TreeGrafter"/>
</dbReference>
<proteinExistence type="predicted"/>
<sequence length="247" mass="26963">MLSMLARVARSSVGATGTRCFASAAAQVSAAKLPRRSIIALEGRDTLKFLQGTITNNIKALEEARAAADPPQSVFYAAFLTPQGRMIADALMYLVRHTEEPAVLVEVDTNIVSELLKFIKRFKLRSKLRLTDVSSEWEVHHVWGPSAHQAINTDEINRLRGFAARDIRAPLMGWRVLVPAGMTRTSPVAHTASFTDSVAEASFEAYTAHRMLCGVPEGADELANGSSLPLESCVDYMHGAPEEEPEN</sequence>
<dbReference type="InterPro" id="IPR006222">
    <property type="entry name" value="GCVT_N"/>
</dbReference>
<evidence type="ECO:0000259" key="1">
    <source>
        <dbReference type="Pfam" id="PF01571"/>
    </source>
</evidence>
<keyword evidence="3" id="KW-1185">Reference proteome</keyword>
<dbReference type="SUPFAM" id="SSF103025">
    <property type="entry name" value="Folate-binding domain"/>
    <property type="match status" value="1"/>
</dbReference>
<dbReference type="Pfam" id="PF01571">
    <property type="entry name" value="GCV_T"/>
    <property type="match status" value="1"/>
</dbReference>
<dbReference type="EMBL" id="CP119936">
    <property type="protein sequence ID" value="WFD03307.1"/>
    <property type="molecule type" value="Genomic_DNA"/>
</dbReference>
<dbReference type="Gene3D" id="3.30.1360.120">
    <property type="entry name" value="Probable tRNA modification gtpase trme, domain 1"/>
    <property type="match status" value="1"/>
</dbReference>
<dbReference type="PANTHER" id="PTHR22602:SF0">
    <property type="entry name" value="TRANSFERASE CAF17, MITOCHONDRIAL-RELATED"/>
    <property type="match status" value="1"/>
</dbReference>
<reference evidence="2" key="1">
    <citation type="submission" date="2023-03" db="EMBL/GenBank/DDBJ databases">
        <title>Mating type loci evolution in Malassezia.</title>
        <authorList>
            <person name="Coelho M.A."/>
        </authorList>
    </citation>
    <scope>NUCLEOTIDE SEQUENCE</scope>
    <source>
        <strain evidence="2">CBS 7876</strain>
    </source>
</reference>
<accession>A0AAF0E193</accession>
<evidence type="ECO:0000313" key="2">
    <source>
        <dbReference type="EMBL" id="WFD03307.1"/>
    </source>
</evidence>
<protein>
    <submittedName>
        <fullName evidence="2">Ccr4 associated factor</fullName>
    </submittedName>
</protein>
<dbReference type="GO" id="GO:0016226">
    <property type="term" value="P:iron-sulfur cluster assembly"/>
    <property type="evidence" value="ECO:0007669"/>
    <property type="project" value="TreeGrafter"/>
</dbReference>
<gene>
    <name evidence="2" type="primary">CAF17</name>
    <name evidence="2" type="ORF">MOBT1_001996</name>
</gene>
<dbReference type="InterPro" id="IPR027266">
    <property type="entry name" value="TrmE/GcvT-like"/>
</dbReference>
<name>A0AAF0E193_9BASI</name>
<dbReference type="PANTHER" id="PTHR22602">
    <property type="entry name" value="TRANSFERASE CAF17, MITOCHONDRIAL-RELATED"/>
    <property type="match status" value="1"/>
</dbReference>
<evidence type="ECO:0000313" key="3">
    <source>
        <dbReference type="Proteomes" id="UP001214603"/>
    </source>
</evidence>